<sequence>MNPFSKYERRIPAKARSTRRTLTTKRRAMLALAAAGCAGVLALPTLDSSSAAYVDGATANTQAIGSPALFGIEVKANNNGNLWSAATTEATAAVVNGIVDTTAPVGAVSKPLIVTSSARVTAQSPVGGRIIPTITAPSTCTGPCASIYDYVVITAWWGTTQSPTTTLVATDVSIADFNSLAERSTLGTPGVEQLLTLKLTLLRAPVSTYNGVSTQIGIVYTGQTDSTLVS</sequence>
<organism evidence="2 3">
    <name type="scientific">Lysinibacter cavernae</name>
    <dbReference type="NCBI Taxonomy" id="1640652"/>
    <lineage>
        <taxon>Bacteria</taxon>
        <taxon>Bacillati</taxon>
        <taxon>Actinomycetota</taxon>
        <taxon>Actinomycetes</taxon>
        <taxon>Micrococcales</taxon>
        <taxon>Microbacteriaceae</taxon>
        <taxon>Lysinibacter</taxon>
    </lineage>
</organism>
<evidence type="ECO:0000256" key="1">
    <source>
        <dbReference type="SAM" id="SignalP"/>
    </source>
</evidence>
<evidence type="ECO:0000313" key="2">
    <source>
        <dbReference type="EMBL" id="NIH52883.1"/>
    </source>
</evidence>
<proteinExistence type="predicted"/>
<dbReference type="AlphaFoldDB" id="A0A7X5TT35"/>
<dbReference type="EMBL" id="JAAMOX010000001">
    <property type="protein sequence ID" value="NIH52883.1"/>
    <property type="molecule type" value="Genomic_DNA"/>
</dbReference>
<gene>
    <name evidence="2" type="ORF">FHX76_000751</name>
</gene>
<dbReference type="RefSeq" id="WP_167148048.1">
    <property type="nucleotide sequence ID" value="NZ_JAAMOX010000001.1"/>
</dbReference>
<dbReference type="Proteomes" id="UP000541033">
    <property type="component" value="Unassembled WGS sequence"/>
</dbReference>
<evidence type="ECO:0000313" key="3">
    <source>
        <dbReference type="Proteomes" id="UP000541033"/>
    </source>
</evidence>
<reference evidence="2 3" key="1">
    <citation type="submission" date="2020-02" db="EMBL/GenBank/DDBJ databases">
        <title>Sequencing the genomes of 1000 actinobacteria strains.</title>
        <authorList>
            <person name="Klenk H.-P."/>
        </authorList>
    </citation>
    <scope>NUCLEOTIDE SEQUENCE [LARGE SCALE GENOMIC DNA]</scope>
    <source>
        <strain evidence="2 3">DSM 27960</strain>
    </source>
</reference>
<protein>
    <recommendedName>
        <fullName evidence="4">Tat pathway signal sequence domain protein</fullName>
    </recommendedName>
</protein>
<comment type="caution">
    <text evidence="2">The sequence shown here is derived from an EMBL/GenBank/DDBJ whole genome shotgun (WGS) entry which is preliminary data.</text>
</comment>
<feature type="chain" id="PRO_5038932498" description="Tat pathway signal sequence domain protein" evidence="1">
    <location>
        <begin position="43"/>
        <end position="230"/>
    </location>
</feature>
<name>A0A7X5TT35_9MICO</name>
<accession>A0A7X5TT35</accession>
<evidence type="ECO:0008006" key="4">
    <source>
        <dbReference type="Google" id="ProtNLM"/>
    </source>
</evidence>
<feature type="signal peptide" evidence="1">
    <location>
        <begin position="1"/>
        <end position="42"/>
    </location>
</feature>
<keyword evidence="1" id="KW-0732">Signal</keyword>
<keyword evidence="3" id="KW-1185">Reference proteome</keyword>